<accession>A0A0F5JUN9</accession>
<evidence type="ECO:0000313" key="2">
    <source>
        <dbReference type="Proteomes" id="UP000033618"/>
    </source>
</evidence>
<dbReference type="SUPFAM" id="SSF52540">
    <property type="entry name" value="P-loop containing nucleoside triphosphate hydrolases"/>
    <property type="match status" value="1"/>
</dbReference>
<dbReference type="AlphaFoldDB" id="A0A0F5JUN9"/>
<dbReference type="OrthoDB" id="9133683at2"/>
<dbReference type="RefSeq" id="WP_046154166.1">
    <property type="nucleotide sequence ID" value="NZ_CADFGU010000003.1"/>
</dbReference>
<evidence type="ECO:0000313" key="1">
    <source>
        <dbReference type="EMBL" id="KKB61364.1"/>
    </source>
</evidence>
<dbReference type="InterPro" id="IPR027417">
    <property type="entry name" value="P-loop_NTPase"/>
</dbReference>
<proteinExistence type="predicted"/>
<name>A0A0F5JUN9_9BURK</name>
<sequence length="194" mass="21595">MPSTSRLRLALVAPSGSGKSTTAQLLKLHFERAGKRVEILKLAAPLYAIQRMFYEEACRNLPDGAQDQYLLEHIATELRALDRLSLVKNFARRLMQSDADVVINDDLRDDATDWPYLRQHGFDVVKIVADPAIRSARLTGRADLSVVEKSPLDLQMQRIRADYALPNNGSIEALTAHVNAFADWVLGLTNRAAA</sequence>
<comment type="caution">
    <text evidence="1">The sequence shown here is derived from an EMBL/GenBank/DDBJ whole genome shotgun (WGS) entry which is preliminary data.</text>
</comment>
<dbReference type="STRING" id="28092.WM40_23660"/>
<dbReference type="PATRIC" id="fig|28092.6.peg.5566"/>
<keyword evidence="1" id="KW-0418">Kinase</keyword>
<dbReference type="Gene3D" id="3.40.50.300">
    <property type="entry name" value="P-loop containing nucleotide triphosphate hydrolases"/>
    <property type="match status" value="1"/>
</dbReference>
<dbReference type="GO" id="GO:0016301">
    <property type="term" value="F:kinase activity"/>
    <property type="evidence" value="ECO:0007669"/>
    <property type="project" value="UniProtKB-KW"/>
</dbReference>
<gene>
    <name evidence="1" type="ORF">WM40_23660</name>
</gene>
<organism evidence="1 2">
    <name type="scientific">Robbsia andropogonis</name>
    <dbReference type="NCBI Taxonomy" id="28092"/>
    <lineage>
        <taxon>Bacteria</taxon>
        <taxon>Pseudomonadati</taxon>
        <taxon>Pseudomonadota</taxon>
        <taxon>Betaproteobacteria</taxon>
        <taxon>Burkholderiales</taxon>
        <taxon>Burkholderiaceae</taxon>
        <taxon>Robbsia</taxon>
    </lineage>
</organism>
<dbReference type="EMBL" id="LAQU01000047">
    <property type="protein sequence ID" value="KKB61364.1"/>
    <property type="molecule type" value="Genomic_DNA"/>
</dbReference>
<keyword evidence="1" id="KW-0808">Transferase</keyword>
<protein>
    <submittedName>
        <fullName evidence="1">Dephospho-CoA kinase</fullName>
    </submittedName>
</protein>
<keyword evidence="2" id="KW-1185">Reference proteome</keyword>
<dbReference type="Proteomes" id="UP000033618">
    <property type="component" value="Unassembled WGS sequence"/>
</dbReference>
<reference evidence="1 2" key="1">
    <citation type="submission" date="2015-03" db="EMBL/GenBank/DDBJ databases">
        <title>Draft Genome Sequence of Burkholderia andropogonis type strain ICMP2807, isolated from Sorghum bicolor.</title>
        <authorList>
            <person name="Lopes-Santos L."/>
            <person name="Castro D.B."/>
            <person name="Ottoboni L.M."/>
            <person name="Park D."/>
            <person name="Weirc B.S."/>
            <person name="Destefano S.A."/>
        </authorList>
    </citation>
    <scope>NUCLEOTIDE SEQUENCE [LARGE SCALE GENOMIC DNA]</scope>
    <source>
        <strain evidence="1 2">ICMP2807</strain>
    </source>
</reference>